<feature type="region of interest" description="Disordered" evidence="1">
    <location>
        <begin position="1"/>
        <end position="37"/>
    </location>
</feature>
<evidence type="ECO:0000256" key="1">
    <source>
        <dbReference type="SAM" id="MobiDB-lite"/>
    </source>
</evidence>
<keyword evidence="3" id="KW-1185">Reference proteome</keyword>
<reference evidence="2" key="1">
    <citation type="submission" date="2017-12" db="EMBL/GenBank/DDBJ databases">
        <title>Sequencing the genomes of 1000 Actinobacteria strains.</title>
        <authorList>
            <person name="Klenk H.-P."/>
        </authorList>
    </citation>
    <scope>NUCLEOTIDE SEQUENCE [LARGE SCALE GENOMIC DNA]</scope>
    <source>
        <strain evidence="2">DSM 44228</strain>
    </source>
</reference>
<sequence>MTSSTTARTKASTPASKSASETGAAPPGATRRAGEGPLAVERHVVRVAVPGMGTIPLPPLNELAYLTGVVVLASTGLMSWPVALTIGTGHLLAHNRHMQLLRAFGEALEEA</sequence>
<protein>
    <submittedName>
        <fullName evidence="2">Uncharacterized protein</fullName>
    </submittedName>
</protein>
<gene>
    <name evidence="2" type="ORF">A8926_3149</name>
</gene>
<evidence type="ECO:0000313" key="2">
    <source>
        <dbReference type="EMBL" id="PKW15441.1"/>
    </source>
</evidence>
<proteinExistence type="predicted"/>
<accession>A0A2N3XXT7</accession>
<organism evidence="2 3">
    <name type="scientific">Saccharopolyspora spinosa</name>
    <dbReference type="NCBI Taxonomy" id="60894"/>
    <lineage>
        <taxon>Bacteria</taxon>
        <taxon>Bacillati</taxon>
        <taxon>Actinomycetota</taxon>
        <taxon>Actinomycetes</taxon>
        <taxon>Pseudonocardiales</taxon>
        <taxon>Pseudonocardiaceae</taxon>
        <taxon>Saccharopolyspora</taxon>
    </lineage>
</organism>
<dbReference type="RefSeq" id="WP_238935414.1">
    <property type="nucleotide sequence ID" value="NZ_CP061007.1"/>
</dbReference>
<dbReference type="AlphaFoldDB" id="A0A2N3XXT7"/>
<dbReference type="EMBL" id="PJNB01000001">
    <property type="protein sequence ID" value="PKW15441.1"/>
    <property type="molecule type" value="Genomic_DNA"/>
</dbReference>
<comment type="caution">
    <text evidence="2">The sequence shown here is derived from an EMBL/GenBank/DDBJ whole genome shotgun (WGS) entry which is preliminary data.</text>
</comment>
<dbReference type="Proteomes" id="UP000233786">
    <property type="component" value="Unassembled WGS sequence"/>
</dbReference>
<evidence type="ECO:0000313" key="3">
    <source>
        <dbReference type="Proteomes" id="UP000233786"/>
    </source>
</evidence>
<name>A0A2N3XXT7_SACSN</name>